<keyword evidence="2" id="KW-1185">Reference proteome</keyword>
<accession>A0A8H6YI14</accession>
<comment type="caution">
    <text evidence="1">The sequence shown here is derived from an EMBL/GenBank/DDBJ whole genome shotgun (WGS) entry which is preliminary data.</text>
</comment>
<evidence type="ECO:0000313" key="2">
    <source>
        <dbReference type="Proteomes" id="UP000623467"/>
    </source>
</evidence>
<organism evidence="1 2">
    <name type="scientific">Mycena sanguinolenta</name>
    <dbReference type="NCBI Taxonomy" id="230812"/>
    <lineage>
        <taxon>Eukaryota</taxon>
        <taxon>Fungi</taxon>
        <taxon>Dikarya</taxon>
        <taxon>Basidiomycota</taxon>
        <taxon>Agaricomycotina</taxon>
        <taxon>Agaricomycetes</taxon>
        <taxon>Agaricomycetidae</taxon>
        <taxon>Agaricales</taxon>
        <taxon>Marasmiineae</taxon>
        <taxon>Mycenaceae</taxon>
        <taxon>Mycena</taxon>
    </lineage>
</organism>
<dbReference type="Proteomes" id="UP000623467">
    <property type="component" value="Unassembled WGS sequence"/>
</dbReference>
<name>A0A8H6YI14_9AGAR</name>
<proteinExistence type="predicted"/>
<evidence type="ECO:0008006" key="3">
    <source>
        <dbReference type="Google" id="ProtNLM"/>
    </source>
</evidence>
<evidence type="ECO:0000313" key="1">
    <source>
        <dbReference type="EMBL" id="KAF7358927.1"/>
    </source>
</evidence>
<dbReference type="AlphaFoldDB" id="A0A8H6YI14"/>
<dbReference type="EMBL" id="JACAZH010000009">
    <property type="protein sequence ID" value="KAF7358927.1"/>
    <property type="molecule type" value="Genomic_DNA"/>
</dbReference>
<dbReference type="OrthoDB" id="3071602at2759"/>
<gene>
    <name evidence="1" type="ORF">MSAN_01233100</name>
</gene>
<reference evidence="1" key="1">
    <citation type="submission" date="2020-05" db="EMBL/GenBank/DDBJ databases">
        <title>Mycena genomes resolve the evolution of fungal bioluminescence.</title>
        <authorList>
            <person name="Tsai I.J."/>
        </authorList>
    </citation>
    <scope>NUCLEOTIDE SEQUENCE</scope>
    <source>
        <strain evidence="1">160909Yilan</strain>
    </source>
</reference>
<sequence>MGECNPLCIAELVEACMDHVNTPGDLAACALVSRLWVHPAQSRLFRAPYITEWHRFLNMLATSRHLIPHIRQLRIRPEDVATLARICAVPFTHLQSTVVILSGDYLPCGSVAALQQLFRLPTLRRVELHCFLNNEGEFASIWDQCAPNIKDITLNCRVDHPLLGIDVDPLRPATPSPGGILLQSLRMHSPQMLDSTLIRQNSHPFNLSKLKFLSIGWRAHVPWPNFAPVVRSIEGLDIVVNASAASLDLSAFPNLTFLRISLPFWIPPERRLAMLDQLFSTLSPANILETLVICPSNGVVQMDGMLCMTLDAKLSSGPFSPTLAVELEVEQTVYGGIWPFFSTLNARNSLGRTEGRVSWW</sequence>
<protein>
    <recommendedName>
        <fullName evidence="3">F-box domain-containing protein</fullName>
    </recommendedName>
</protein>